<gene>
    <name evidence="1" type="ORF">E2562_035598</name>
</gene>
<reference evidence="1 2" key="1">
    <citation type="submission" date="2019-11" db="EMBL/GenBank/DDBJ databases">
        <title>Whole genome sequence of Oryza granulata.</title>
        <authorList>
            <person name="Li W."/>
        </authorList>
    </citation>
    <scope>NUCLEOTIDE SEQUENCE [LARGE SCALE GENOMIC DNA]</scope>
    <source>
        <strain evidence="2">cv. Menghai</strain>
        <tissue evidence="1">Leaf</tissue>
    </source>
</reference>
<dbReference type="Proteomes" id="UP000479710">
    <property type="component" value="Unassembled WGS sequence"/>
</dbReference>
<name>A0A6G1ESS3_9ORYZ</name>
<dbReference type="PANTHER" id="PTHR31973:SF195">
    <property type="entry name" value="MUDR FAMILY TRANSPOSASE"/>
    <property type="match status" value="1"/>
</dbReference>
<organism evidence="1 2">
    <name type="scientific">Oryza meyeriana var. granulata</name>
    <dbReference type="NCBI Taxonomy" id="110450"/>
    <lineage>
        <taxon>Eukaryota</taxon>
        <taxon>Viridiplantae</taxon>
        <taxon>Streptophyta</taxon>
        <taxon>Embryophyta</taxon>
        <taxon>Tracheophyta</taxon>
        <taxon>Spermatophyta</taxon>
        <taxon>Magnoliopsida</taxon>
        <taxon>Liliopsida</taxon>
        <taxon>Poales</taxon>
        <taxon>Poaceae</taxon>
        <taxon>BOP clade</taxon>
        <taxon>Oryzoideae</taxon>
        <taxon>Oryzeae</taxon>
        <taxon>Oryzinae</taxon>
        <taxon>Oryza</taxon>
        <taxon>Oryza meyeriana</taxon>
    </lineage>
</organism>
<keyword evidence="2" id="KW-1185">Reference proteome</keyword>
<proteinExistence type="predicted"/>
<dbReference type="AlphaFoldDB" id="A0A6G1ESS3"/>
<protein>
    <recommendedName>
        <fullName evidence="3">MULE transposase domain-containing protein</fullName>
    </recommendedName>
</protein>
<dbReference type="OrthoDB" id="1937322at2759"/>
<dbReference type="EMBL" id="SPHZ02000003">
    <property type="protein sequence ID" value="KAF0927680.1"/>
    <property type="molecule type" value="Genomic_DNA"/>
</dbReference>
<sequence>MATQGWVADRLTDWVKKNPNKGAKDDKQKLEEQYEIKLKYSKAWAGMKLALEQIYDACKGLEKVVYAAFSKVEHRECMRHLYANFIKKNQGVVFTEHLYLASRSYREDRFKWHMQHIYQTCKLAKPADEDDIDNHLTLNKSIALHVQITKYKKVSYFLPITKETQKIHMNNKKYEV</sequence>
<evidence type="ECO:0000313" key="1">
    <source>
        <dbReference type="EMBL" id="KAF0927680.1"/>
    </source>
</evidence>
<accession>A0A6G1ESS3</accession>
<dbReference type="PANTHER" id="PTHR31973">
    <property type="entry name" value="POLYPROTEIN, PUTATIVE-RELATED"/>
    <property type="match status" value="1"/>
</dbReference>
<evidence type="ECO:0000313" key="2">
    <source>
        <dbReference type="Proteomes" id="UP000479710"/>
    </source>
</evidence>
<comment type="caution">
    <text evidence="1">The sequence shown here is derived from an EMBL/GenBank/DDBJ whole genome shotgun (WGS) entry which is preliminary data.</text>
</comment>
<evidence type="ECO:0008006" key="3">
    <source>
        <dbReference type="Google" id="ProtNLM"/>
    </source>
</evidence>